<dbReference type="CDD" id="cd07331">
    <property type="entry name" value="M48C_Oma1_like"/>
    <property type="match status" value="1"/>
</dbReference>
<feature type="domain" description="Peptidase M48" evidence="7">
    <location>
        <begin position="60"/>
        <end position="254"/>
    </location>
</feature>
<dbReference type="GO" id="GO:0046872">
    <property type="term" value="F:metal ion binding"/>
    <property type="evidence" value="ECO:0007669"/>
    <property type="project" value="UniProtKB-KW"/>
</dbReference>
<dbReference type="RefSeq" id="WP_092459894.1">
    <property type="nucleotide sequence ID" value="NZ_FPCJ01000001.1"/>
</dbReference>
<dbReference type="InterPro" id="IPR001915">
    <property type="entry name" value="Peptidase_M48"/>
</dbReference>
<dbReference type="EMBL" id="FPCJ01000001">
    <property type="protein sequence ID" value="SFV33631.1"/>
    <property type="molecule type" value="Genomic_DNA"/>
</dbReference>
<name>A0A1I7NG30_9BACT</name>
<keyword evidence="1 6" id="KW-0645">Protease</keyword>
<comment type="cofactor">
    <cofactor evidence="6">
        <name>Zn(2+)</name>
        <dbReference type="ChEBI" id="CHEBI:29105"/>
    </cofactor>
    <text evidence="6">Binds 1 zinc ion per subunit.</text>
</comment>
<keyword evidence="2" id="KW-0479">Metal-binding</keyword>
<keyword evidence="4 6" id="KW-0862">Zinc</keyword>
<reference evidence="9" key="1">
    <citation type="submission" date="2016-10" db="EMBL/GenBank/DDBJ databases">
        <authorList>
            <person name="Varghese N."/>
            <person name="Submissions S."/>
        </authorList>
    </citation>
    <scope>NUCLEOTIDE SEQUENCE [LARGE SCALE GENOMIC DNA]</scope>
    <source>
        <strain evidence="9">DSM 14807</strain>
    </source>
</reference>
<dbReference type="OrthoDB" id="9810445at2"/>
<dbReference type="PANTHER" id="PTHR22726">
    <property type="entry name" value="METALLOENDOPEPTIDASE OMA1"/>
    <property type="match status" value="1"/>
</dbReference>
<keyword evidence="5 6" id="KW-0482">Metalloprotease</keyword>
<comment type="similarity">
    <text evidence="6">Belongs to the peptidase M48 family.</text>
</comment>
<evidence type="ECO:0000256" key="6">
    <source>
        <dbReference type="RuleBase" id="RU003983"/>
    </source>
</evidence>
<dbReference type="Pfam" id="PF01435">
    <property type="entry name" value="Peptidase_M48"/>
    <property type="match status" value="1"/>
</dbReference>
<dbReference type="GO" id="GO:0004222">
    <property type="term" value="F:metalloendopeptidase activity"/>
    <property type="evidence" value="ECO:0007669"/>
    <property type="project" value="InterPro"/>
</dbReference>
<evidence type="ECO:0000256" key="5">
    <source>
        <dbReference type="ARBA" id="ARBA00023049"/>
    </source>
</evidence>
<dbReference type="STRING" id="1393122.SAMN05660895_1766"/>
<evidence type="ECO:0000313" key="8">
    <source>
        <dbReference type="EMBL" id="SFV33631.1"/>
    </source>
</evidence>
<accession>A0A1I7NG30</accession>
<dbReference type="GO" id="GO:0051603">
    <property type="term" value="P:proteolysis involved in protein catabolic process"/>
    <property type="evidence" value="ECO:0007669"/>
    <property type="project" value="TreeGrafter"/>
</dbReference>
<evidence type="ECO:0000259" key="7">
    <source>
        <dbReference type="Pfam" id="PF01435"/>
    </source>
</evidence>
<keyword evidence="9" id="KW-1185">Reference proteome</keyword>
<evidence type="ECO:0000256" key="2">
    <source>
        <dbReference type="ARBA" id="ARBA00022723"/>
    </source>
</evidence>
<protein>
    <submittedName>
        <fullName evidence="8">Peptidase family M48</fullName>
    </submittedName>
</protein>
<dbReference type="Proteomes" id="UP000199537">
    <property type="component" value="Unassembled WGS sequence"/>
</dbReference>
<organism evidence="8 9">
    <name type="scientific">Thermoflavifilum thermophilum</name>
    <dbReference type="NCBI Taxonomy" id="1393122"/>
    <lineage>
        <taxon>Bacteria</taxon>
        <taxon>Pseudomonadati</taxon>
        <taxon>Bacteroidota</taxon>
        <taxon>Chitinophagia</taxon>
        <taxon>Chitinophagales</taxon>
        <taxon>Chitinophagaceae</taxon>
        <taxon>Thermoflavifilum</taxon>
    </lineage>
</organism>
<dbReference type="GO" id="GO:0016020">
    <property type="term" value="C:membrane"/>
    <property type="evidence" value="ECO:0007669"/>
    <property type="project" value="TreeGrafter"/>
</dbReference>
<sequence>MKRILTWTIALWIISGCSRVPITGRTQLHLVPESQLDQMALTEYHSFLSQNKVVPSTSAQAQMVQRVGERLAQAITQYLTQHGYADRVANYHWEFHLVESKEANAWCMPGGKVVVYTGILPYTKDENGLAVVMGHEIAHAIAQHGAERMSEQLLQQAGGEALAIFMDEKPQATRDAFLQAYDIGSTLGVTLPHSRKQESEADHLGLIFMALAGYDPHAALDFWQRMAQANTGQIPTFLSDHPSDAQRIADIRKWIPEAMKYYHPQQ</sequence>
<gene>
    <name evidence="8" type="ORF">SAMN05660895_1766</name>
</gene>
<evidence type="ECO:0000313" key="9">
    <source>
        <dbReference type="Proteomes" id="UP000199537"/>
    </source>
</evidence>
<dbReference type="PROSITE" id="PS51257">
    <property type="entry name" value="PROKAR_LIPOPROTEIN"/>
    <property type="match status" value="1"/>
</dbReference>
<evidence type="ECO:0000256" key="1">
    <source>
        <dbReference type="ARBA" id="ARBA00022670"/>
    </source>
</evidence>
<dbReference type="InterPro" id="IPR051156">
    <property type="entry name" value="Mito/Outer_Membr_Metalloprot"/>
</dbReference>
<keyword evidence="3 6" id="KW-0378">Hydrolase</keyword>
<proteinExistence type="inferred from homology"/>
<dbReference type="AlphaFoldDB" id="A0A1I7NG30"/>
<evidence type="ECO:0000256" key="3">
    <source>
        <dbReference type="ARBA" id="ARBA00022801"/>
    </source>
</evidence>
<evidence type="ECO:0000256" key="4">
    <source>
        <dbReference type="ARBA" id="ARBA00022833"/>
    </source>
</evidence>
<dbReference type="PANTHER" id="PTHR22726:SF1">
    <property type="entry name" value="METALLOENDOPEPTIDASE OMA1, MITOCHONDRIAL"/>
    <property type="match status" value="1"/>
</dbReference>
<dbReference type="Gene3D" id="3.30.2010.10">
    <property type="entry name" value="Metalloproteases ('zincins'), catalytic domain"/>
    <property type="match status" value="1"/>
</dbReference>